<dbReference type="AlphaFoldDB" id="A0A0A9FLS8"/>
<sequence length="49" mass="5154">MRPGGAAARQIERTAHGYCAGVGVTAPALTPSAPSRHLRNWTQHPPPLP</sequence>
<reference evidence="2" key="2">
    <citation type="journal article" date="2015" name="Data Brief">
        <title>Shoot transcriptome of the giant reed, Arundo donax.</title>
        <authorList>
            <person name="Barrero R.A."/>
            <person name="Guerrero F.D."/>
            <person name="Moolhuijzen P."/>
            <person name="Goolsby J.A."/>
            <person name="Tidwell J."/>
            <person name="Bellgard S.E."/>
            <person name="Bellgard M.I."/>
        </authorList>
    </citation>
    <scope>NUCLEOTIDE SEQUENCE</scope>
    <source>
        <tissue evidence="2">Shoot tissue taken approximately 20 cm above the soil surface</tissue>
    </source>
</reference>
<organism evidence="2">
    <name type="scientific">Arundo donax</name>
    <name type="common">Giant reed</name>
    <name type="synonym">Donax arundinaceus</name>
    <dbReference type="NCBI Taxonomy" id="35708"/>
    <lineage>
        <taxon>Eukaryota</taxon>
        <taxon>Viridiplantae</taxon>
        <taxon>Streptophyta</taxon>
        <taxon>Embryophyta</taxon>
        <taxon>Tracheophyta</taxon>
        <taxon>Spermatophyta</taxon>
        <taxon>Magnoliopsida</taxon>
        <taxon>Liliopsida</taxon>
        <taxon>Poales</taxon>
        <taxon>Poaceae</taxon>
        <taxon>PACMAD clade</taxon>
        <taxon>Arundinoideae</taxon>
        <taxon>Arundineae</taxon>
        <taxon>Arundo</taxon>
    </lineage>
</organism>
<reference evidence="2" key="1">
    <citation type="submission" date="2014-09" db="EMBL/GenBank/DDBJ databases">
        <authorList>
            <person name="Magalhaes I.L.F."/>
            <person name="Oliveira U."/>
            <person name="Santos F.R."/>
            <person name="Vidigal T.H.D.A."/>
            <person name="Brescovit A.D."/>
            <person name="Santos A.J."/>
        </authorList>
    </citation>
    <scope>NUCLEOTIDE SEQUENCE</scope>
    <source>
        <tissue evidence="2">Shoot tissue taken approximately 20 cm above the soil surface</tissue>
    </source>
</reference>
<evidence type="ECO:0000256" key="1">
    <source>
        <dbReference type="SAM" id="MobiDB-lite"/>
    </source>
</evidence>
<accession>A0A0A9FLS8</accession>
<feature type="region of interest" description="Disordered" evidence="1">
    <location>
        <begin position="30"/>
        <end position="49"/>
    </location>
</feature>
<proteinExistence type="predicted"/>
<name>A0A0A9FLS8_ARUDO</name>
<dbReference type="EMBL" id="GBRH01183926">
    <property type="protein sequence ID" value="JAE13970.1"/>
    <property type="molecule type" value="Transcribed_RNA"/>
</dbReference>
<protein>
    <submittedName>
        <fullName evidence="2">Uncharacterized protein</fullName>
    </submittedName>
</protein>
<evidence type="ECO:0000313" key="2">
    <source>
        <dbReference type="EMBL" id="JAE13970.1"/>
    </source>
</evidence>